<keyword evidence="2 7" id="KW-0813">Transport</keyword>
<dbReference type="GO" id="GO:0005886">
    <property type="term" value="C:plasma membrane"/>
    <property type="evidence" value="ECO:0007669"/>
    <property type="project" value="UniProtKB-SubCell"/>
</dbReference>
<dbReference type="Gene3D" id="1.10.3720.10">
    <property type="entry name" value="MetI-like"/>
    <property type="match status" value="1"/>
</dbReference>
<feature type="transmembrane region" description="Helical" evidence="7">
    <location>
        <begin position="232"/>
        <end position="252"/>
    </location>
</feature>
<comment type="caution">
    <text evidence="10">The sequence shown here is derived from an EMBL/GenBank/DDBJ whole genome shotgun (WGS) entry which is preliminary data.</text>
</comment>
<evidence type="ECO:0000256" key="1">
    <source>
        <dbReference type="ARBA" id="ARBA00004651"/>
    </source>
</evidence>
<name>A0A101RPJ2_9ACTN</name>
<dbReference type="PANTHER" id="PTHR43227:SF8">
    <property type="entry name" value="DIACETYLCHITOBIOSE UPTAKE SYSTEM PERMEASE PROTEIN DASB"/>
    <property type="match status" value="1"/>
</dbReference>
<feature type="transmembrane region" description="Helical" evidence="7">
    <location>
        <begin position="286"/>
        <end position="306"/>
    </location>
</feature>
<dbReference type="CDD" id="cd06261">
    <property type="entry name" value="TM_PBP2"/>
    <property type="match status" value="1"/>
</dbReference>
<dbReference type="Pfam" id="PF00528">
    <property type="entry name" value="BPD_transp_1"/>
    <property type="match status" value="1"/>
</dbReference>
<feature type="transmembrane region" description="Helical" evidence="7">
    <location>
        <begin position="133"/>
        <end position="154"/>
    </location>
</feature>
<evidence type="ECO:0000256" key="2">
    <source>
        <dbReference type="ARBA" id="ARBA00022448"/>
    </source>
</evidence>
<feature type="domain" description="ABC transmembrane type-1" evidence="9">
    <location>
        <begin position="94"/>
        <end position="305"/>
    </location>
</feature>
<dbReference type="InterPro" id="IPR050809">
    <property type="entry name" value="UgpAE/MalFG_permease"/>
</dbReference>
<evidence type="ECO:0000256" key="5">
    <source>
        <dbReference type="ARBA" id="ARBA00022989"/>
    </source>
</evidence>
<feature type="region of interest" description="Disordered" evidence="8">
    <location>
        <begin position="1"/>
        <end position="25"/>
    </location>
</feature>
<evidence type="ECO:0000256" key="3">
    <source>
        <dbReference type="ARBA" id="ARBA00022475"/>
    </source>
</evidence>
<feature type="transmembrane region" description="Helical" evidence="7">
    <location>
        <begin position="97"/>
        <end position="121"/>
    </location>
</feature>
<keyword evidence="4 7" id="KW-0812">Transmembrane</keyword>
<comment type="subcellular location">
    <subcellularLocation>
        <location evidence="1 7">Cell membrane</location>
        <topology evidence="1 7">Multi-pass membrane protein</topology>
    </subcellularLocation>
</comment>
<organism evidence="10 11">
    <name type="scientific">Streptomyces canus</name>
    <dbReference type="NCBI Taxonomy" id="58343"/>
    <lineage>
        <taxon>Bacteria</taxon>
        <taxon>Bacillati</taxon>
        <taxon>Actinomycetota</taxon>
        <taxon>Actinomycetes</taxon>
        <taxon>Kitasatosporales</taxon>
        <taxon>Streptomycetaceae</taxon>
        <taxon>Streptomyces</taxon>
        <taxon>Streptomyces aurantiacus group</taxon>
    </lineage>
</organism>
<dbReference type="PROSITE" id="PS50928">
    <property type="entry name" value="ABC_TM1"/>
    <property type="match status" value="1"/>
</dbReference>
<reference evidence="10 11" key="1">
    <citation type="submission" date="2015-10" db="EMBL/GenBank/DDBJ databases">
        <title>Draft genome sequence of Streptomyces canus DSM 40017, type strain for the species Streptomyces canus.</title>
        <authorList>
            <person name="Ruckert C."/>
            <person name="Winkler A."/>
            <person name="Kalinowski J."/>
            <person name="Kampfer P."/>
            <person name="Glaeser S."/>
        </authorList>
    </citation>
    <scope>NUCLEOTIDE SEQUENCE [LARGE SCALE GENOMIC DNA]</scope>
    <source>
        <strain evidence="10 11">DSM 40017</strain>
    </source>
</reference>
<evidence type="ECO:0000256" key="4">
    <source>
        <dbReference type="ARBA" id="ARBA00022692"/>
    </source>
</evidence>
<dbReference type="InterPro" id="IPR035906">
    <property type="entry name" value="MetI-like_sf"/>
</dbReference>
<keyword evidence="6 7" id="KW-0472">Membrane</keyword>
<dbReference type="RefSeq" id="WP_059210265.1">
    <property type="nucleotide sequence ID" value="NZ_KQ948672.1"/>
</dbReference>
<accession>A0A101RPJ2</accession>
<evidence type="ECO:0000256" key="8">
    <source>
        <dbReference type="SAM" id="MobiDB-lite"/>
    </source>
</evidence>
<dbReference type="GO" id="GO:0055085">
    <property type="term" value="P:transmembrane transport"/>
    <property type="evidence" value="ECO:0007669"/>
    <property type="project" value="InterPro"/>
</dbReference>
<dbReference type="STRING" id="58343.AQJ46_40125"/>
<protein>
    <submittedName>
        <fullName evidence="10">ABC transporter permease</fullName>
    </submittedName>
</protein>
<dbReference type="SUPFAM" id="SSF161098">
    <property type="entry name" value="MetI-like"/>
    <property type="match status" value="1"/>
</dbReference>
<keyword evidence="3" id="KW-1003">Cell membrane</keyword>
<evidence type="ECO:0000313" key="10">
    <source>
        <dbReference type="EMBL" id="KUN59432.1"/>
    </source>
</evidence>
<gene>
    <name evidence="10" type="ORF">AQJ46_40125</name>
</gene>
<dbReference type="InterPro" id="IPR000515">
    <property type="entry name" value="MetI-like"/>
</dbReference>
<evidence type="ECO:0000313" key="11">
    <source>
        <dbReference type="Proteomes" id="UP000053669"/>
    </source>
</evidence>
<keyword evidence="5 7" id="KW-1133">Transmembrane helix</keyword>
<evidence type="ECO:0000256" key="7">
    <source>
        <dbReference type="RuleBase" id="RU363032"/>
    </source>
</evidence>
<feature type="transmembrane region" description="Helical" evidence="7">
    <location>
        <begin position="178"/>
        <end position="200"/>
    </location>
</feature>
<evidence type="ECO:0000259" key="9">
    <source>
        <dbReference type="PROSITE" id="PS50928"/>
    </source>
</evidence>
<dbReference type="AlphaFoldDB" id="A0A101RPJ2"/>
<evidence type="ECO:0000256" key="6">
    <source>
        <dbReference type="ARBA" id="ARBA00023136"/>
    </source>
</evidence>
<sequence>MATRTPGDALAHPVAGSAAKRTPGRGHTRSAVLFLAPFGLLFTAMMLAPIGYAVYQSFFRTHRSGLGLGPSTTVFAGFGNYVTALHDSRFMSSFLRVFTLGIVQVPVMLGLALLLALLLDSRGAVFKKVFRQIYFLPYALPGVIAAIMWSFLYAPSVSPFTAALRHVGLEVNFLSDDLVLASIGNMMTWAWTGFNMLIIYSALQAIPGELTEAAVMDGCSGWRVAWHVKIPAVRPALILTTVFSIIGTAQLFNEPAVLSQVAPTVSPTYTPILATQQSADINNYNYAATQSVILALLTFVLSFGFLKFTQRKGTFA</sequence>
<dbReference type="EMBL" id="LMWU01000050">
    <property type="protein sequence ID" value="KUN59432.1"/>
    <property type="molecule type" value="Genomic_DNA"/>
</dbReference>
<comment type="similarity">
    <text evidence="7">Belongs to the binding-protein-dependent transport system permease family.</text>
</comment>
<dbReference type="PANTHER" id="PTHR43227">
    <property type="entry name" value="BLL4140 PROTEIN"/>
    <property type="match status" value="1"/>
</dbReference>
<dbReference type="Proteomes" id="UP000053669">
    <property type="component" value="Unassembled WGS sequence"/>
</dbReference>
<proteinExistence type="inferred from homology"/>
<feature type="transmembrane region" description="Helical" evidence="7">
    <location>
        <begin position="31"/>
        <end position="54"/>
    </location>
</feature>